<evidence type="ECO:0000259" key="16">
    <source>
        <dbReference type="SMART" id="SM01192"/>
    </source>
</evidence>
<feature type="binding site" evidence="12 15">
    <location>
        <position position="289"/>
    </location>
    <ligand>
        <name>Mg(2+)</name>
        <dbReference type="ChEBI" id="CHEBI:18420"/>
    </ligand>
</feature>
<evidence type="ECO:0000256" key="3">
    <source>
        <dbReference type="ARBA" id="ARBA00012058"/>
    </source>
</evidence>
<dbReference type="CDD" id="cd03313">
    <property type="entry name" value="enolase"/>
    <property type="match status" value="1"/>
</dbReference>
<evidence type="ECO:0000256" key="2">
    <source>
        <dbReference type="ARBA" id="ARBA00009604"/>
    </source>
</evidence>
<dbReference type="PANTHER" id="PTHR11902">
    <property type="entry name" value="ENOLASE"/>
    <property type="match status" value="1"/>
</dbReference>
<dbReference type="FunFam" id="3.20.20.120:FF:000001">
    <property type="entry name" value="Enolase"/>
    <property type="match status" value="1"/>
</dbReference>
<dbReference type="Gene3D" id="3.20.20.120">
    <property type="entry name" value="Enolase-like C-terminal domain"/>
    <property type="match status" value="1"/>
</dbReference>
<evidence type="ECO:0000256" key="4">
    <source>
        <dbReference type="ARBA" id="ARBA00017068"/>
    </source>
</evidence>
<comment type="similarity">
    <text evidence="2 12">Belongs to the enolase family.</text>
</comment>
<dbReference type="FunFam" id="3.30.390.10:FF:000001">
    <property type="entry name" value="Enolase"/>
    <property type="match status" value="1"/>
</dbReference>
<evidence type="ECO:0000256" key="5">
    <source>
        <dbReference type="ARBA" id="ARBA00022490"/>
    </source>
</evidence>
<feature type="domain" description="Enolase C-terminal TIM barrel" evidence="16">
    <location>
        <begin position="140"/>
        <end position="429"/>
    </location>
</feature>
<evidence type="ECO:0000256" key="6">
    <source>
        <dbReference type="ARBA" id="ARBA00022525"/>
    </source>
</evidence>
<dbReference type="HAMAP" id="MF_00318">
    <property type="entry name" value="Enolase"/>
    <property type="match status" value="1"/>
</dbReference>
<evidence type="ECO:0000256" key="1">
    <source>
        <dbReference type="ARBA" id="ARBA00005031"/>
    </source>
</evidence>
<dbReference type="RefSeq" id="WP_119024121.1">
    <property type="nucleotide sequence ID" value="NZ_CP015629.1"/>
</dbReference>
<comment type="pathway">
    <text evidence="1 12">Carbohydrate degradation; glycolysis; pyruvate from D-glyceraldehyde 3-phosphate: step 4/5.</text>
</comment>
<feature type="binding site" evidence="14">
    <location>
        <position position="165"/>
    </location>
    <ligand>
        <name>substrate</name>
    </ligand>
</feature>
<proteinExistence type="inferred from homology"/>
<comment type="catalytic activity">
    <reaction evidence="12">
        <text>(2R)-2-phosphoglycerate = phosphoenolpyruvate + H2O</text>
        <dbReference type="Rhea" id="RHEA:10164"/>
        <dbReference type="ChEBI" id="CHEBI:15377"/>
        <dbReference type="ChEBI" id="CHEBI:58289"/>
        <dbReference type="ChEBI" id="CHEBI:58702"/>
        <dbReference type="EC" id="4.2.1.11"/>
    </reaction>
</comment>
<comment type="cofactor">
    <cofactor evidence="12">
        <name>Mg(2+)</name>
        <dbReference type="ChEBI" id="CHEBI:18420"/>
    </cofactor>
    <text evidence="12">Binds a second Mg(2+) ion via substrate during catalysis.</text>
</comment>
<feature type="binding site" evidence="12">
    <location>
        <position position="164"/>
    </location>
    <ligand>
        <name>(2R)-2-phosphoglycerate</name>
        <dbReference type="ChEBI" id="CHEBI:58289"/>
    </ligand>
</feature>
<keyword evidence="8 12" id="KW-0460">Magnesium</keyword>
<evidence type="ECO:0000256" key="7">
    <source>
        <dbReference type="ARBA" id="ARBA00022723"/>
    </source>
</evidence>
<dbReference type="Pfam" id="PF00113">
    <property type="entry name" value="Enolase_C"/>
    <property type="match status" value="1"/>
</dbReference>
<feature type="binding site" evidence="14">
    <location>
        <position position="392"/>
    </location>
    <ligand>
        <name>substrate</name>
    </ligand>
</feature>
<dbReference type="GO" id="GO:0005576">
    <property type="term" value="C:extracellular region"/>
    <property type="evidence" value="ECO:0007669"/>
    <property type="project" value="UniProtKB-SubCell"/>
</dbReference>
<feature type="binding site" evidence="12">
    <location>
        <position position="370"/>
    </location>
    <ligand>
        <name>(2R)-2-phosphoglycerate</name>
        <dbReference type="ChEBI" id="CHEBI:58289"/>
    </ligand>
</feature>
<dbReference type="UniPathway" id="UPA00109">
    <property type="reaction ID" value="UER00187"/>
</dbReference>
<sequence length="433" mass="47226">MGFHIYEIKARQIIDSRGNPTVEADVILEDGSLGRAAVPSGASTGTNEAVELRDGNKSVYMGKGVLKAVENIINIISPELEGMSALNQVEIDKKMLELDGTPNKSKLGANAILAVSMATARAAAEHLGLKVYQYLGAYKANILPTPMCNIINGGAHSDNCVDFQEFMIMPIGAKTFSDAIRMSAEVFHTLKGILSKKGYATAVGDEGGFAPNLKSNEEACEVIMEAIQSAGYTPGTDIAIALDPATSELYDPKTKKYVLRWSTKEELTSEEMVEYWAKWVEKYPIISIEDGMAEEDWDGWKKLTDKIGNKVQLVGDDLFVTNTSFLKKGIEMKVANAILIKVNQIGTLTETFEAVEMAKKAGYTAIVSHRSGETEDTTIADLVVALGTGQIKTGSLSRTDRIAKYNQLLRIEEELGSIAEYHGRDVFYSIKKQ</sequence>
<dbReference type="Gene3D" id="3.30.390.10">
    <property type="entry name" value="Enolase-like, N-terminal domain"/>
    <property type="match status" value="1"/>
</dbReference>
<feature type="binding site" evidence="12">
    <location>
        <position position="392"/>
    </location>
    <ligand>
        <name>(2R)-2-phosphoglycerate</name>
        <dbReference type="ChEBI" id="CHEBI:58289"/>
    </ligand>
</feature>
<evidence type="ECO:0000256" key="12">
    <source>
        <dbReference type="HAMAP-Rule" id="MF_00318"/>
    </source>
</evidence>
<comment type="function">
    <text evidence="11 12">Catalyzes the reversible conversion of 2-phosphoglycerate (2-PG) into phosphoenolpyruvate (PEP). It is essential for the degradation of carbohydrates via glycolysis.</text>
</comment>
<dbReference type="PIRSF" id="PIRSF001400">
    <property type="entry name" value="Enolase"/>
    <property type="match status" value="1"/>
</dbReference>
<feature type="binding site" evidence="14">
    <location>
        <begin position="368"/>
        <end position="371"/>
    </location>
    <ligand>
        <name>substrate</name>
    </ligand>
</feature>
<evidence type="ECO:0000256" key="10">
    <source>
        <dbReference type="ARBA" id="ARBA00023239"/>
    </source>
</evidence>
<dbReference type="InterPro" id="IPR029017">
    <property type="entry name" value="Enolase-like_N"/>
</dbReference>
<evidence type="ECO:0000313" key="18">
    <source>
        <dbReference type="EMBL" id="ANF33822.1"/>
    </source>
</evidence>
<reference evidence="18 19" key="1">
    <citation type="submission" date="2016-05" db="EMBL/GenBank/DDBJ databases">
        <title>Chromosome and linear plasmid sequence of a 2015 human isolate of tick-borne relapsing fever spirochete, Borrelia turicatae.</title>
        <authorList>
            <person name="Kingry L.C."/>
            <person name="Dhwani B."/>
            <person name="Replogle A."/>
            <person name="Sexton C."/>
            <person name="Rowe L."/>
            <person name="Stermole B.M."/>
            <person name="Christensen A.M."/>
            <person name="Schriefer M.E."/>
        </authorList>
    </citation>
    <scope>NUCLEOTIDE SEQUENCE [LARGE SCALE GENOMIC DNA]</scope>
    <source>
        <strain evidence="18 19">BTE5EL</strain>
    </source>
</reference>
<dbReference type="SMART" id="SM01192">
    <property type="entry name" value="Enolase_C"/>
    <property type="match status" value="1"/>
</dbReference>
<dbReference type="PROSITE" id="PS00164">
    <property type="entry name" value="ENOLASE"/>
    <property type="match status" value="1"/>
</dbReference>
<feature type="binding site" evidence="12">
    <location>
        <position position="341"/>
    </location>
    <ligand>
        <name>(2R)-2-phosphoglycerate</name>
        <dbReference type="ChEBI" id="CHEBI:58289"/>
    </ligand>
</feature>
<dbReference type="InterPro" id="IPR020810">
    <property type="entry name" value="Enolase_C"/>
</dbReference>
<dbReference type="SMART" id="SM01193">
    <property type="entry name" value="Enolase_N"/>
    <property type="match status" value="1"/>
</dbReference>
<dbReference type="InterPro" id="IPR020809">
    <property type="entry name" value="Enolase_CS"/>
</dbReference>
<keyword evidence="10 12" id="KW-0456">Lyase</keyword>
<evidence type="ECO:0000256" key="9">
    <source>
        <dbReference type="ARBA" id="ARBA00023152"/>
    </source>
</evidence>
<feature type="binding site" evidence="12">
    <location>
        <position position="371"/>
    </location>
    <ligand>
        <name>(2R)-2-phosphoglycerate</name>
        <dbReference type="ChEBI" id="CHEBI:58289"/>
    </ligand>
</feature>
<feature type="binding site" evidence="14">
    <location>
        <position position="316"/>
    </location>
    <ligand>
        <name>substrate</name>
    </ligand>
</feature>
<dbReference type="SUPFAM" id="SSF51604">
    <property type="entry name" value="Enolase C-terminal domain-like"/>
    <property type="match status" value="1"/>
</dbReference>
<feature type="binding site" evidence="12 15">
    <location>
        <position position="316"/>
    </location>
    <ligand>
        <name>Mg(2+)</name>
        <dbReference type="ChEBI" id="CHEBI:18420"/>
    </ligand>
</feature>
<dbReference type="NCBIfam" id="TIGR01060">
    <property type="entry name" value="eno"/>
    <property type="match status" value="1"/>
</dbReference>
<evidence type="ECO:0000256" key="13">
    <source>
        <dbReference type="PIRSR" id="PIRSR001400-1"/>
    </source>
</evidence>
<keyword evidence="18" id="KW-0670">Pyruvate</keyword>
<comment type="cofactor">
    <cofactor evidence="15">
        <name>Mg(2+)</name>
        <dbReference type="ChEBI" id="CHEBI:18420"/>
    </cofactor>
    <text evidence="15">Mg(2+) is required for catalysis and for stabilizing the dimer.</text>
</comment>
<dbReference type="GO" id="GO:0009986">
    <property type="term" value="C:cell surface"/>
    <property type="evidence" value="ECO:0007669"/>
    <property type="project" value="UniProtKB-SubCell"/>
</dbReference>
<gene>
    <name evidence="12" type="primary">eno</name>
    <name evidence="18" type="ORF">A7978_01650</name>
</gene>
<feature type="active site" description="Proton acceptor" evidence="12 13">
    <location>
        <position position="341"/>
    </location>
</feature>
<dbReference type="GO" id="GO:0000015">
    <property type="term" value="C:phosphopyruvate hydratase complex"/>
    <property type="evidence" value="ECO:0007669"/>
    <property type="project" value="InterPro"/>
</dbReference>
<feature type="binding site" evidence="12 15">
    <location>
        <position position="243"/>
    </location>
    <ligand>
        <name>Mg(2+)</name>
        <dbReference type="ChEBI" id="CHEBI:18420"/>
    </ligand>
</feature>
<dbReference type="SUPFAM" id="SSF54826">
    <property type="entry name" value="Enolase N-terminal domain-like"/>
    <property type="match status" value="1"/>
</dbReference>
<dbReference type="PRINTS" id="PR00148">
    <property type="entry name" value="ENOLASE"/>
</dbReference>
<evidence type="ECO:0000313" key="19">
    <source>
        <dbReference type="Proteomes" id="UP000264231"/>
    </source>
</evidence>
<keyword evidence="6 12" id="KW-0964">Secreted</keyword>
<dbReference type="SFLD" id="SFLDS00001">
    <property type="entry name" value="Enolase"/>
    <property type="match status" value="1"/>
</dbReference>
<dbReference type="SFLD" id="SFLDF00002">
    <property type="entry name" value="enolase"/>
    <property type="match status" value="1"/>
</dbReference>
<dbReference type="GO" id="GO:0000287">
    <property type="term" value="F:magnesium ion binding"/>
    <property type="evidence" value="ECO:0007669"/>
    <property type="project" value="UniProtKB-UniRule"/>
</dbReference>
<evidence type="ECO:0000256" key="15">
    <source>
        <dbReference type="PIRSR" id="PIRSR001400-3"/>
    </source>
</evidence>
<organism evidence="18 19">
    <name type="scientific">Borrelia turicatae</name>
    <dbReference type="NCBI Taxonomy" id="142"/>
    <lineage>
        <taxon>Bacteria</taxon>
        <taxon>Pseudomonadati</taxon>
        <taxon>Spirochaetota</taxon>
        <taxon>Spirochaetia</taxon>
        <taxon>Spirochaetales</taxon>
        <taxon>Borreliaceae</taxon>
        <taxon>Borrelia</taxon>
    </lineage>
</organism>
<accession>A0A172XB70</accession>
<feature type="binding site" evidence="14">
    <location>
        <position position="156"/>
    </location>
    <ligand>
        <name>substrate</name>
    </ligand>
</feature>
<dbReference type="PANTHER" id="PTHR11902:SF1">
    <property type="entry name" value="ENOLASE"/>
    <property type="match status" value="1"/>
</dbReference>
<dbReference type="GO" id="GO:0006096">
    <property type="term" value="P:glycolytic process"/>
    <property type="evidence" value="ECO:0007669"/>
    <property type="project" value="UniProtKB-UniRule"/>
</dbReference>
<dbReference type="InterPro" id="IPR000941">
    <property type="entry name" value="Enolase"/>
</dbReference>
<dbReference type="AlphaFoldDB" id="A0A172XB70"/>
<feature type="domain" description="Enolase N-terminal" evidence="17">
    <location>
        <begin position="5"/>
        <end position="135"/>
    </location>
</feature>
<feature type="binding site" evidence="14">
    <location>
        <position position="289"/>
    </location>
    <ligand>
        <name>substrate</name>
    </ligand>
</feature>
<dbReference type="EC" id="4.2.1.11" evidence="3 12"/>
<dbReference type="GO" id="GO:0004634">
    <property type="term" value="F:phosphopyruvate hydratase activity"/>
    <property type="evidence" value="ECO:0007669"/>
    <property type="project" value="UniProtKB-UniRule"/>
</dbReference>
<evidence type="ECO:0000256" key="14">
    <source>
        <dbReference type="PIRSR" id="PIRSR001400-2"/>
    </source>
</evidence>
<evidence type="ECO:0000259" key="17">
    <source>
        <dbReference type="SMART" id="SM01193"/>
    </source>
</evidence>
<dbReference type="InterPro" id="IPR020811">
    <property type="entry name" value="Enolase_N"/>
</dbReference>
<protein>
    <recommendedName>
        <fullName evidence="4 12">Enolase</fullName>
        <ecNumber evidence="3 12">4.2.1.11</ecNumber>
    </recommendedName>
    <alternativeName>
        <fullName evidence="12">2-phospho-D-glycerate hydro-lyase</fullName>
    </alternativeName>
    <alternativeName>
        <fullName evidence="12">2-phosphoglycerate dehydratase</fullName>
    </alternativeName>
</protein>
<evidence type="ECO:0000256" key="11">
    <source>
        <dbReference type="ARBA" id="ARBA00045763"/>
    </source>
</evidence>
<dbReference type="Proteomes" id="UP000264231">
    <property type="component" value="Chromosome"/>
</dbReference>
<keyword evidence="9 12" id="KW-0324">Glycolysis</keyword>
<dbReference type="EMBL" id="CP015629">
    <property type="protein sequence ID" value="ANF33822.1"/>
    <property type="molecule type" value="Genomic_DNA"/>
</dbReference>
<dbReference type="Pfam" id="PF03952">
    <property type="entry name" value="Enolase_N"/>
    <property type="match status" value="1"/>
</dbReference>
<feature type="active site" description="Proton donor" evidence="12 13">
    <location>
        <position position="206"/>
    </location>
</feature>
<comment type="subcellular location">
    <subcellularLocation>
        <location evidence="12">Cytoplasm</location>
    </subcellularLocation>
    <subcellularLocation>
        <location evidence="12">Secreted</location>
    </subcellularLocation>
    <subcellularLocation>
        <location evidence="12">Cell surface</location>
    </subcellularLocation>
    <text evidence="12">Fractions of enolase are present in both the cytoplasm and on the cell surface.</text>
</comment>
<name>A0A172XB70_BORTU</name>
<keyword evidence="7 12" id="KW-0479">Metal-binding</keyword>
<keyword evidence="5 12" id="KW-0963">Cytoplasm</keyword>
<dbReference type="InterPro" id="IPR036849">
    <property type="entry name" value="Enolase-like_C_sf"/>
</dbReference>
<dbReference type="SFLD" id="SFLDG00178">
    <property type="entry name" value="enolase"/>
    <property type="match status" value="1"/>
</dbReference>
<evidence type="ECO:0000256" key="8">
    <source>
        <dbReference type="ARBA" id="ARBA00022842"/>
    </source>
</evidence>